<dbReference type="EMBL" id="HE575317">
    <property type="protein sequence ID" value="CCC90310.1"/>
    <property type="molecule type" value="Genomic_DNA"/>
</dbReference>
<organism evidence="1">
    <name type="scientific">Trypanosoma congolense (strain IL3000)</name>
    <dbReference type="NCBI Taxonomy" id="1068625"/>
    <lineage>
        <taxon>Eukaryota</taxon>
        <taxon>Discoba</taxon>
        <taxon>Euglenozoa</taxon>
        <taxon>Kinetoplastea</taxon>
        <taxon>Metakinetoplastina</taxon>
        <taxon>Trypanosomatida</taxon>
        <taxon>Trypanosomatidae</taxon>
        <taxon>Trypanosoma</taxon>
        <taxon>Nannomonas</taxon>
    </lineage>
</organism>
<gene>
    <name evidence="1" type="ORF">TCIL3000_4_4250</name>
</gene>
<accession>G0ULQ5</accession>
<sequence length="173" mass="19305">MRPPLGIMPSSQFRQKNCSIWLERGGGQKREMLNTEEAPQHNVEQCRRWVRPGRKPMGRNKKPPAHLKNGTVKVYNSSSPPRPQLGPLGWGCRNGVVCPVQLPVRALPALIAPPQCTQSCFDHLRLALHPSLYSSHSICIPHYPSACIYLMTASPTLRSLLFVFFLAISAISK</sequence>
<protein>
    <submittedName>
        <fullName evidence="1">Uncharacterized protein TCIL3000_4_4250</fullName>
    </submittedName>
</protein>
<reference evidence="1" key="1">
    <citation type="journal article" date="2012" name="Proc. Natl. Acad. Sci. U.S.A.">
        <title>Antigenic diversity is generated by distinct evolutionary mechanisms in African trypanosome species.</title>
        <authorList>
            <person name="Jackson A.P."/>
            <person name="Berry A."/>
            <person name="Aslett M."/>
            <person name="Allison H.C."/>
            <person name="Burton P."/>
            <person name="Vavrova-Anderson J."/>
            <person name="Brown R."/>
            <person name="Browne H."/>
            <person name="Corton N."/>
            <person name="Hauser H."/>
            <person name="Gamble J."/>
            <person name="Gilderthorp R."/>
            <person name="Marcello L."/>
            <person name="McQuillan J."/>
            <person name="Otto T.D."/>
            <person name="Quail M.A."/>
            <person name="Sanders M.J."/>
            <person name="van Tonder A."/>
            <person name="Ginger M.L."/>
            <person name="Field M.C."/>
            <person name="Barry J.D."/>
            <person name="Hertz-Fowler C."/>
            <person name="Berriman M."/>
        </authorList>
    </citation>
    <scope>NUCLEOTIDE SEQUENCE</scope>
    <source>
        <strain evidence="1">IL3000</strain>
    </source>
</reference>
<evidence type="ECO:0000313" key="1">
    <source>
        <dbReference type="EMBL" id="CCC90310.1"/>
    </source>
</evidence>
<dbReference type="AlphaFoldDB" id="G0ULQ5"/>
<name>G0ULQ5_TRYCI</name>
<proteinExistence type="predicted"/>
<dbReference type="VEuPathDB" id="TriTrypDB:TcIL3000_4_4250"/>